<evidence type="ECO:0000313" key="4">
    <source>
        <dbReference type="Proteomes" id="UP000432694"/>
    </source>
</evidence>
<feature type="coiled-coil region" evidence="1">
    <location>
        <begin position="44"/>
        <end position="71"/>
    </location>
</feature>
<sequence length="103" mass="12620">MPFTIQDILTLKVWRWRVWGFLLLFITVRCKIVMKGGAIMFSFFTNVTKERQKMEQSKKEMELRHNEFADRVRMDIQTGEEELTLKKEFFNQRYGHLFRPRNK</sequence>
<gene>
    <name evidence="3" type="ORF">GEZ98_04970</name>
</gene>
<keyword evidence="1" id="KW-0175">Coiled coil</keyword>
<keyword evidence="2" id="KW-1133">Transmembrane helix</keyword>
<dbReference type="EMBL" id="WIJB01000003">
    <property type="protein sequence ID" value="MQQ02271.1"/>
    <property type="molecule type" value="Genomic_DNA"/>
</dbReference>
<reference evidence="3 4" key="1">
    <citation type="submission" date="2019-10" db="EMBL/GenBank/DDBJ databases">
        <title>Streptococcus mitis of the oral and urogenital tracts.</title>
        <authorList>
            <person name="Price T."/>
            <person name="Mores C.R."/>
            <person name="Putonti C."/>
            <person name="Wolfe A.J."/>
        </authorList>
    </citation>
    <scope>NUCLEOTIDE SEQUENCE [LARGE SCALE GENOMIC DNA]</scope>
    <source>
        <strain evidence="3 4">SM50</strain>
    </source>
</reference>
<proteinExistence type="predicted"/>
<protein>
    <submittedName>
        <fullName evidence="3">Uncharacterized protein</fullName>
    </submittedName>
</protein>
<name>A0A7X1URE6_STRMT</name>
<comment type="caution">
    <text evidence="3">The sequence shown here is derived from an EMBL/GenBank/DDBJ whole genome shotgun (WGS) entry which is preliminary data.</text>
</comment>
<dbReference type="Proteomes" id="UP000432694">
    <property type="component" value="Unassembled WGS sequence"/>
</dbReference>
<evidence type="ECO:0000256" key="2">
    <source>
        <dbReference type="SAM" id="Phobius"/>
    </source>
</evidence>
<evidence type="ECO:0000256" key="1">
    <source>
        <dbReference type="SAM" id="Coils"/>
    </source>
</evidence>
<keyword evidence="2" id="KW-0472">Membrane</keyword>
<feature type="transmembrane region" description="Helical" evidence="2">
    <location>
        <begin position="20"/>
        <end position="44"/>
    </location>
</feature>
<dbReference type="RefSeq" id="WP_153219935.1">
    <property type="nucleotide sequence ID" value="NZ_WIJB01000003.1"/>
</dbReference>
<evidence type="ECO:0000313" key="3">
    <source>
        <dbReference type="EMBL" id="MQQ02271.1"/>
    </source>
</evidence>
<accession>A0A7X1URE6</accession>
<organism evidence="3 4">
    <name type="scientific">Streptococcus mitis</name>
    <dbReference type="NCBI Taxonomy" id="28037"/>
    <lineage>
        <taxon>Bacteria</taxon>
        <taxon>Bacillati</taxon>
        <taxon>Bacillota</taxon>
        <taxon>Bacilli</taxon>
        <taxon>Lactobacillales</taxon>
        <taxon>Streptococcaceae</taxon>
        <taxon>Streptococcus</taxon>
        <taxon>Streptococcus mitis group</taxon>
    </lineage>
</organism>
<keyword evidence="2" id="KW-0812">Transmembrane</keyword>
<dbReference type="AlphaFoldDB" id="A0A7X1URE6"/>